<dbReference type="GO" id="GO:0090090">
    <property type="term" value="P:negative regulation of canonical Wnt signaling pathway"/>
    <property type="evidence" value="ECO:0007669"/>
    <property type="project" value="TreeGrafter"/>
</dbReference>
<keyword evidence="2" id="KW-0597">Phosphoprotein</keyword>
<dbReference type="GO" id="GO:0030154">
    <property type="term" value="P:cell differentiation"/>
    <property type="evidence" value="ECO:0007669"/>
    <property type="project" value="TreeGrafter"/>
</dbReference>
<dbReference type="GO" id="GO:0032436">
    <property type="term" value="P:positive regulation of proteasomal ubiquitin-dependent protein catabolic process"/>
    <property type="evidence" value="ECO:0007669"/>
    <property type="project" value="TreeGrafter"/>
</dbReference>
<dbReference type="GO" id="GO:0070507">
    <property type="term" value="P:regulation of microtubule cytoskeleton organization"/>
    <property type="evidence" value="ECO:0007669"/>
    <property type="project" value="TreeGrafter"/>
</dbReference>
<keyword evidence="5" id="KW-0418">Kinase</keyword>
<dbReference type="GO" id="GO:0050321">
    <property type="term" value="F:tau-protein kinase activity"/>
    <property type="evidence" value="ECO:0007669"/>
    <property type="project" value="TreeGrafter"/>
</dbReference>
<dbReference type="Ensembl" id="ENSLLTT00000014651.1">
    <property type="protein sequence ID" value="ENSLLTP00000014097.1"/>
    <property type="gene ID" value="ENSLLTG00000010795.1"/>
</dbReference>
<dbReference type="PANTHER" id="PTHR24057:SF8">
    <property type="entry name" value="GLYCOGEN SYNTHASE KINASE-3 BETA"/>
    <property type="match status" value="1"/>
</dbReference>
<dbReference type="GO" id="GO:0005634">
    <property type="term" value="C:nucleus"/>
    <property type="evidence" value="ECO:0007669"/>
    <property type="project" value="TreeGrafter"/>
</dbReference>
<evidence type="ECO:0000313" key="7">
    <source>
        <dbReference type="Ensembl" id="ENSLLTP00000014097.1"/>
    </source>
</evidence>
<dbReference type="GO" id="GO:0005829">
    <property type="term" value="C:cytosol"/>
    <property type="evidence" value="ECO:0007669"/>
    <property type="project" value="TreeGrafter"/>
</dbReference>
<dbReference type="GO" id="GO:0030424">
    <property type="term" value="C:axon"/>
    <property type="evidence" value="ECO:0007669"/>
    <property type="project" value="TreeGrafter"/>
</dbReference>
<keyword evidence="6" id="KW-0067">ATP-binding</keyword>
<proteinExistence type="predicted"/>
<dbReference type="GO" id="GO:0098978">
    <property type="term" value="C:glutamatergic synapse"/>
    <property type="evidence" value="ECO:0007669"/>
    <property type="project" value="TreeGrafter"/>
</dbReference>
<protein>
    <recommendedName>
        <fullName evidence="9">Glycogen synthase kinase-3 beta</fullName>
    </recommendedName>
</protein>
<dbReference type="GO" id="GO:0008013">
    <property type="term" value="F:beta-catenin binding"/>
    <property type="evidence" value="ECO:0007669"/>
    <property type="project" value="TreeGrafter"/>
</dbReference>
<reference evidence="7" key="2">
    <citation type="submission" date="2025-09" db="UniProtKB">
        <authorList>
            <consortium name="Ensembl"/>
        </authorList>
    </citation>
    <scope>IDENTIFICATION</scope>
</reference>
<dbReference type="GO" id="GO:0010975">
    <property type="term" value="P:regulation of neuron projection development"/>
    <property type="evidence" value="ECO:0007669"/>
    <property type="project" value="TreeGrafter"/>
</dbReference>
<accession>A0A8C5WU78</accession>
<dbReference type="GO" id="GO:0005524">
    <property type="term" value="F:ATP binding"/>
    <property type="evidence" value="ECO:0007669"/>
    <property type="project" value="UniProtKB-KW"/>
</dbReference>
<name>A0A8C5WU78_LATLA</name>
<dbReference type="GO" id="GO:0032007">
    <property type="term" value="P:negative regulation of TOR signaling"/>
    <property type="evidence" value="ECO:0007669"/>
    <property type="project" value="TreeGrafter"/>
</dbReference>
<evidence type="ECO:0000256" key="4">
    <source>
        <dbReference type="ARBA" id="ARBA00022741"/>
    </source>
</evidence>
<dbReference type="SUPFAM" id="SSF56112">
    <property type="entry name" value="Protein kinase-like (PK-like)"/>
    <property type="match status" value="1"/>
</dbReference>
<dbReference type="AlphaFoldDB" id="A0A8C5WU78"/>
<keyword evidence="4" id="KW-0547">Nucleotide-binding</keyword>
<dbReference type="InterPro" id="IPR011009">
    <property type="entry name" value="Kinase-like_dom_sf"/>
</dbReference>
<dbReference type="Proteomes" id="UP000694406">
    <property type="component" value="Unplaced"/>
</dbReference>
<evidence type="ECO:0000256" key="3">
    <source>
        <dbReference type="ARBA" id="ARBA00022679"/>
    </source>
</evidence>
<evidence type="ECO:0000256" key="1">
    <source>
        <dbReference type="ARBA" id="ARBA00022527"/>
    </source>
</evidence>
<dbReference type="PANTHER" id="PTHR24057">
    <property type="entry name" value="GLYCOGEN SYNTHASE KINASE-3 ALPHA"/>
    <property type="match status" value="1"/>
</dbReference>
<dbReference type="GO" id="GO:0008286">
    <property type="term" value="P:insulin receptor signaling pathway"/>
    <property type="evidence" value="ECO:0007669"/>
    <property type="project" value="TreeGrafter"/>
</dbReference>
<keyword evidence="3" id="KW-0808">Transferase</keyword>
<evidence type="ECO:0000256" key="5">
    <source>
        <dbReference type="ARBA" id="ARBA00022777"/>
    </source>
</evidence>
<dbReference type="Gene3D" id="1.10.510.10">
    <property type="entry name" value="Transferase(Phosphotransferase) domain 1"/>
    <property type="match status" value="1"/>
</dbReference>
<organism evidence="7 8">
    <name type="scientific">Laticauda laticaudata</name>
    <name type="common">Blue-ringed sea krait</name>
    <name type="synonym">Blue-lipped sea krait</name>
    <dbReference type="NCBI Taxonomy" id="8630"/>
    <lineage>
        <taxon>Eukaryota</taxon>
        <taxon>Metazoa</taxon>
        <taxon>Chordata</taxon>
        <taxon>Craniata</taxon>
        <taxon>Vertebrata</taxon>
        <taxon>Euteleostomi</taxon>
        <taxon>Lepidosauria</taxon>
        <taxon>Squamata</taxon>
        <taxon>Bifurcata</taxon>
        <taxon>Unidentata</taxon>
        <taxon>Episquamata</taxon>
        <taxon>Toxicofera</taxon>
        <taxon>Serpentes</taxon>
        <taxon>Colubroidea</taxon>
        <taxon>Elapidae</taxon>
        <taxon>Laticaudinae</taxon>
        <taxon>Laticauda</taxon>
    </lineage>
</organism>
<sequence>MNPNYTEFKFPQIKAHPWTKVFRPRTPPEAIALCSRLLEYTPTTRLTPLEACAHSFFDELRDPNIKLPSGREKPALFNFTTQELSSNPSLASILIPAHARNQAAVSTPTNTPVASGEIIFMSTIFFLGAQFFHPQSSMTQMLTIPVLLPLLNLESIHFIDL</sequence>
<evidence type="ECO:0000256" key="6">
    <source>
        <dbReference type="ARBA" id="ARBA00022840"/>
    </source>
</evidence>
<dbReference type="GO" id="GO:0030877">
    <property type="term" value="C:beta-catenin destruction complex"/>
    <property type="evidence" value="ECO:0007669"/>
    <property type="project" value="TreeGrafter"/>
</dbReference>
<dbReference type="InterPro" id="IPR050591">
    <property type="entry name" value="GSK-3"/>
</dbReference>
<reference evidence="7" key="1">
    <citation type="submission" date="2025-08" db="UniProtKB">
        <authorList>
            <consortium name="Ensembl"/>
        </authorList>
    </citation>
    <scope>IDENTIFICATION</scope>
</reference>
<evidence type="ECO:0000313" key="8">
    <source>
        <dbReference type="Proteomes" id="UP000694406"/>
    </source>
</evidence>
<evidence type="ECO:0000256" key="2">
    <source>
        <dbReference type="ARBA" id="ARBA00022553"/>
    </source>
</evidence>
<evidence type="ECO:0008006" key="9">
    <source>
        <dbReference type="Google" id="ProtNLM"/>
    </source>
</evidence>
<keyword evidence="1" id="KW-0723">Serine/threonine-protein kinase</keyword>
<keyword evidence="8" id="KW-1185">Reference proteome</keyword>
<dbReference type="GeneTree" id="ENSGT00520000055635"/>